<dbReference type="EMBL" id="PCRP01000036">
    <property type="protein sequence ID" value="PIP23614.1"/>
    <property type="molecule type" value="Genomic_DNA"/>
</dbReference>
<organism evidence="6 7">
    <name type="scientific">Candidatus Nealsonbacteria bacterium CG23_combo_of_CG06-09_8_20_14_all_38_19</name>
    <dbReference type="NCBI Taxonomy" id="1974721"/>
    <lineage>
        <taxon>Bacteria</taxon>
        <taxon>Candidatus Nealsoniibacteriota</taxon>
    </lineage>
</organism>
<evidence type="ECO:0000256" key="4">
    <source>
        <dbReference type="ARBA" id="ARBA00023163"/>
    </source>
</evidence>
<evidence type="ECO:0000256" key="2">
    <source>
        <dbReference type="ARBA" id="ARBA00023015"/>
    </source>
</evidence>
<dbReference type="Proteomes" id="UP000230273">
    <property type="component" value="Unassembled WGS sequence"/>
</dbReference>
<dbReference type="PANTHER" id="PTHR34824">
    <property type="entry name" value="HEAT-INDUCIBLE TRANSCRIPTION REPRESSOR HRCA"/>
    <property type="match status" value="1"/>
</dbReference>
<feature type="domain" description="Heat-inducible transcription repressor HrcA C-terminal" evidence="5">
    <location>
        <begin position="79"/>
        <end position="224"/>
    </location>
</feature>
<keyword evidence="1" id="KW-0678">Repressor</keyword>
<dbReference type="SUPFAM" id="SSF46785">
    <property type="entry name" value="Winged helix' DNA-binding domain"/>
    <property type="match status" value="1"/>
</dbReference>
<keyword evidence="4" id="KW-0804">Transcription</keyword>
<sequence>MDLTQRQKKILNIIVEEYINSALPVSSQLLEKKFDFGVCPATIRTDMQKLSDKGYVQQPYTSAGRVPTDKGYRFFVDELLSQNSHNYDSSFLEEIKTMEENIQDSIRFAQNLMKKISEATSSLTISYFSEGEVFFKEGWGEIIREPEFEDSKFFSKFVDMVENLEENINDLKNETNPQIYIGKESPFPKARDFSVIVSRCLFPKNEKGVIAILGPKRMDYDRNISLLNSLTRLMENL</sequence>
<evidence type="ECO:0000256" key="1">
    <source>
        <dbReference type="ARBA" id="ARBA00022491"/>
    </source>
</evidence>
<dbReference type="InterPro" id="IPR021153">
    <property type="entry name" value="HrcA_C"/>
</dbReference>
<gene>
    <name evidence="6" type="ORF">COX36_02280</name>
</gene>
<evidence type="ECO:0000313" key="7">
    <source>
        <dbReference type="Proteomes" id="UP000230273"/>
    </source>
</evidence>
<dbReference type="Gene3D" id="1.10.10.10">
    <property type="entry name" value="Winged helix-like DNA-binding domain superfamily/Winged helix DNA-binding domain"/>
    <property type="match status" value="1"/>
</dbReference>
<dbReference type="InterPro" id="IPR002571">
    <property type="entry name" value="HrcA"/>
</dbReference>
<dbReference type="GO" id="GO:0045892">
    <property type="term" value="P:negative regulation of DNA-templated transcription"/>
    <property type="evidence" value="ECO:0007669"/>
    <property type="project" value="TreeGrafter"/>
</dbReference>
<dbReference type="AlphaFoldDB" id="A0A2G9YWK5"/>
<dbReference type="GO" id="GO:0003677">
    <property type="term" value="F:DNA binding"/>
    <property type="evidence" value="ECO:0007669"/>
    <property type="project" value="InterPro"/>
</dbReference>
<keyword evidence="3" id="KW-0346">Stress response</keyword>
<protein>
    <recommendedName>
        <fullName evidence="5">Heat-inducible transcription repressor HrcA C-terminal domain-containing protein</fullName>
    </recommendedName>
</protein>
<evidence type="ECO:0000313" key="6">
    <source>
        <dbReference type="EMBL" id="PIP23614.1"/>
    </source>
</evidence>
<comment type="caution">
    <text evidence="6">The sequence shown here is derived from an EMBL/GenBank/DDBJ whole genome shotgun (WGS) entry which is preliminary data.</text>
</comment>
<dbReference type="InterPro" id="IPR036390">
    <property type="entry name" value="WH_DNA-bd_sf"/>
</dbReference>
<evidence type="ECO:0000259" key="5">
    <source>
        <dbReference type="Pfam" id="PF01628"/>
    </source>
</evidence>
<dbReference type="SUPFAM" id="SSF55781">
    <property type="entry name" value="GAF domain-like"/>
    <property type="match status" value="1"/>
</dbReference>
<dbReference type="Pfam" id="PF01628">
    <property type="entry name" value="HrcA"/>
    <property type="match status" value="1"/>
</dbReference>
<reference evidence="6 7" key="1">
    <citation type="submission" date="2017-09" db="EMBL/GenBank/DDBJ databases">
        <title>Depth-based differentiation of microbial function through sediment-hosted aquifers and enrichment of novel symbionts in the deep terrestrial subsurface.</title>
        <authorList>
            <person name="Probst A.J."/>
            <person name="Ladd B."/>
            <person name="Jarett J.K."/>
            <person name="Geller-Mcgrath D.E."/>
            <person name="Sieber C.M."/>
            <person name="Emerson J.B."/>
            <person name="Anantharaman K."/>
            <person name="Thomas B.C."/>
            <person name="Malmstrom R."/>
            <person name="Stieglmeier M."/>
            <person name="Klingl A."/>
            <person name="Woyke T."/>
            <person name="Ryan C.M."/>
            <person name="Banfield J.F."/>
        </authorList>
    </citation>
    <scope>NUCLEOTIDE SEQUENCE [LARGE SCALE GENOMIC DNA]</scope>
    <source>
        <strain evidence="6">CG23_combo_of_CG06-09_8_20_14_all_38_19</strain>
    </source>
</reference>
<accession>A0A2G9YWK5</accession>
<dbReference type="InterPro" id="IPR036388">
    <property type="entry name" value="WH-like_DNA-bd_sf"/>
</dbReference>
<proteinExistence type="predicted"/>
<dbReference type="InterPro" id="IPR029016">
    <property type="entry name" value="GAF-like_dom_sf"/>
</dbReference>
<evidence type="ECO:0000256" key="3">
    <source>
        <dbReference type="ARBA" id="ARBA00023016"/>
    </source>
</evidence>
<name>A0A2G9YWK5_9BACT</name>
<dbReference type="PANTHER" id="PTHR34824:SF1">
    <property type="entry name" value="HEAT-INDUCIBLE TRANSCRIPTION REPRESSOR HRCA"/>
    <property type="match status" value="1"/>
</dbReference>
<dbReference type="Gene3D" id="3.30.450.40">
    <property type="match status" value="1"/>
</dbReference>
<keyword evidence="2" id="KW-0805">Transcription regulation</keyword>